<dbReference type="PANTHER" id="PTHR34217:SF1">
    <property type="entry name" value="CARBOXYPEPTIDASE 1"/>
    <property type="match status" value="1"/>
</dbReference>
<keyword evidence="1 2" id="KW-0121">Carboxypeptidase</keyword>
<reference evidence="2" key="1">
    <citation type="submission" date="2022-08" db="EMBL/GenBank/DDBJ databases">
        <title>Alicyclobacillus dauci DSM2870, complete genome.</title>
        <authorList>
            <person name="Wang Q."/>
            <person name="Cai R."/>
            <person name="Wang Z."/>
        </authorList>
    </citation>
    <scope>NUCLEOTIDE SEQUENCE</scope>
    <source>
        <strain evidence="2">DSM 28700</strain>
    </source>
</reference>
<comment type="function">
    <text evidence="1">Broad specificity carboxypetidase that releases amino acids sequentially from the C-terminus, including neutral, aromatic, polar and basic residues.</text>
</comment>
<keyword evidence="1" id="KW-0482">Metalloprotease</keyword>
<name>A0ABY6YZ07_9BACL</name>
<evidence type="ECO:0000313" key="3">
    <source>
        <dbReference type="Proteomes" id="UP001164803"/>
    </source>
</evidence>
<dbReference type="PANTHER" id="PTHR34217">
    <property type="entry name" value="METAL-DEPENDENT CARBOXYPEPTIDASE"/>
    <property type="match status" value="1"/>
</dbReference>
<dbReference type="Pfam" id="PF02074">
    <property type="entry name" value="Peptidase_M32"/>
    <property type="match status" value="1"/>
</dbReference>
<proteinExistence type="inferred from homology"/>
<dbReference type="PRINTS" id="PR00998">
    <property type="entry name" value="CRBOXYPTASET"/>
</dbReference>
<evidence type="ECO:0000313" key="2">
    <source>
        <dbReference type="EMBL" id="WAH35865.1"/>
    </source>
</evidence>
<dbReference type="Gene3D" id="1.10.1370.30">
    <property type="match status" value="1"/>
</dbReference>
<dbReference type="EMBL" id="CP104064">
    <property type="protein sequence ID" value="WAH35865.1"/>
    <property type="molecule type" value="Genomic_DNA"/>
</dbReference>
<keyword evidence="1" id="KW-0479">Metal-binding</keyword>
<dbReference type="InterPro" id="IPR001333">
    <property type="entry name" value="Peptidase_M32_Taq"/>
</dbReference>
<keyword evidence="1" id="KW-0378">Hydrolase</keyword>
<protein>
    <recommendedName>
        <fullName evidence="1">Metal-dependent carboxypeptidase</fullName>
        <ecNumber evidence="1">3.4.17.19</ecNumber>
    </recommendedName>
</protein>
<dbReference type="RefSeq" id="WP_268043153.1">
    <property type="nucleotide sequence ID" value="NZ_CP104064.1"/>
</dbReference>
<dbReference type="SUPFAM" id="SSF55486">
    <property type="entry name" value="Metalloproteases ('zincins'), catalytic domain"/>
    <property type="match status" value="1"/>
</dbReference>
<gene>
    <name evidence="2" type="ORF">NZD86_16555</name>
</gene>
<dbReference type="CDD" id="cd06460">
    <property type="entry name" value="M32_Taq"/>
    <property type="match status" value="1"/>
</dbReference>
<keyword evidence="3" id="KW-1185">Reference proteome</keyword>
<accession>A0ABY6YZ07</accession>
<comment type="catalytic activity">
    <reaction evidence="1">
        <text>Release of a C-terminal amino acid with broad specificity, except for -Pro.</text>
        <dbReference type="EC" id="3.4.17.19"/>
    </reaction>
</comment>
<dbReference type="PIRSF" id="PIRSF006615">
    <property type="entry name" value="Zn_crbxpep_Taq"/>
    <property type="match status" value="1"/>
</dbReference>
<dbReference type="GO" id="GO:0004180">
    <property type="term" value="F:carboxypeptidase activity"/>
    <property type="evidence" value="ECO:0007669"/>
    <property type="project" value="UniProtKB-KW"/>
</dbReference>
<organism evidence="2 3">
    <name type="scientific">Alicyclobacillus dauci</name>
    <dbReference type="NCBI Taxonomy" id="1475485"/>
    <lineage>
        <taxon>Bacteria</taxon>
        <taxon>Bacillati</taxon>
        <taxon>Bacillota</taxon>
        <taxon>Bacilli</taxon>
        <taxon>Bacillales</taxon>
        <taxon>Alicyclobacillaceae</taxon>
        <taxon>Alicyclobacillus</taxon>
    </lineage>
</organism>
<dbReference type="PROSITE" id="PS52034">
    <property type="entry name" value="PEPTIDASE_M32"/>
    <property type="match status" value="1"/>
</dbReference>
<sequence length="502" mass="58105">MSNKTLESFRERIQELVYLREALSLMEWDLRTGAPKKGHQLRAEAIGYLASRHHELSTSAEMGEWLEALSEPNVLKTLSDIDRALVRVEKKQFDRMHKIPSKLMHEYQILVSTAESVWEDAKAQNDFPMFLPYLEKIVAIQKQFIDYWGYEGHPYNTLLDQYEPGMTVEHLDTLFGDLRSHLVPLVHAIAEKGLQVDPTTFVHQYSLDKQQELNRLFLQGMGYDFAAGRIDTTVHPFQTTINRYDVRVTTHYNLDDLRETLFGTIHEGGHALYEQGISRDLIGTSLSEGTSMGIHESQSRFWENMIGRSLPFWEHNYDLVQKAFPSVFANVPLHDFYRWINHVEPSLIRTEADEVTYNLHIMVRYELEKGLFSGTYAVADLPQLWREKMKDCLGVVPEDDATGVLQDVHWAGGSFGYFPSYALGNLYAAQFQHTLRKAIPDLDEQVRTGNVHVIREWLRTQIHQYGKMQEPAEIVMRVTGEPLSGAYLVEYLRDKYRAIYKL</sequence>
<keyword evidence="1" id="KW-0645">Protease</keyword>
<comment type="similarity">
    <text evidence="1">Belongs to the peptidase M32 family.</text>
</comment>
<dbReference type="EC" id="3.4.17.19" evidence="1"/>
<evidence type="ECO:0000256" key="1">
    <source>
        <dbReference type="PIRNR" id="PIRNR006615"/>
    </source>
</evidence>
<dbReference type="Proteomes" id="UP001164803">
    <property type="component" value="Chromosome"/>
</dbReference>